<dbReference type="Proteomes" id="UP000199251">
    <property type="component" value="Unassembled WGS sequence"/>
</dbReference>
<evidence type="ECO:0000313" key="1">
    <source>
        <dbReference type="EMBL" id="CQD13492.1"/>
    </source>
</evidence>
<gene>
    <name evidence="1" type="ORF">BN1232_02676</name>
</gene>
<dbReference type="EMBL" id="CTEE01000001">
    <property type="protein sequence ID" value="CQD13492.1"/>
    <property type="molecule type" value="Genomic_DNA"/>
</dbReference>
<protein>
    <submittedName>
        <fullName evidence="1">Uncharacterized protein</fullName>
    </submittedName>
</protein>
<sequence length="75" mass="8574">MRSLTRVSVLMGPPLLGFSSSRNDRWLGPVGIQRWKRHTISKKALQKQGPMPTDRDLENVQAVRAMRETGTLRCR</sequence>
<evidence type="ECO:0000313" key="2">
    <source>
        <dbReference type="Proteomes" id="UP000199251"/>
    </source>
</evidence>
<organism evidence="1 2">
    <name type="scientific">Mycobacterium lentiflavum</name>
    <dbReference type="NCBI Taxonomy" id="141349"/>
    <lineage>
        <taxon>Bacteria</taxon>
        <taxon>Bacillati</taxon>
        <taxon>Actinomycetota</taxon>
        <taxon>Actinomycetes</taxon>
        <taxon>Mycobacteriales</taxon>
        <taxon>Mycobacteriaceae</taxon>
        <taxon>Mycobacterium</taxon>
        <taxon>Mycobacterium simiae complex</taxon>
    </lineage>
</organism>
<reference evidence="1 2" key="1">
    <citation type="submission" date="2015-03" db="EMBL/GenBank/DDBJ databases">
        <authorList>
            <person name="Urmite Genomes"/>
        </authorList>
    </citation>
    <scope>NUCLEOTIDE SEQUENCE [LARGE SCALE GENOMIC DNA]</scope>
    <source>
        <strain evidence="1 2">CSUR P1491</strain>
    </source>
</reference>
<dbReference type="STRING" id="141349.BN1232_02676"/>
<name>A0A0E3WCC2_MYCLN</name>
<proteinExistence type="predicted"/>
<accession>A0A0E3WCC2</accession>
<dbReference type="AlphaFoldDB" id="A0A0E3WCC2"/>